<dbReference type="EMBL" id="CP162601">
    <property type="protein sequence ID" value="XDK24642.1"/>
    <property type="molecule type" value="Genomic_DNA"/>
</dbReference>
<organism evidence="1">
    <name type="scientific">Vibrio sp. HB236076</name>
    <dbReference type="NCBI Taxonomy" id="3232307"/>
    <lineage>
        <taxon>Bacteria</taxon>
        <taxon>Pseudomonadati</taxon>
        <taxon>Pseudomonadota</taxon>
        <taxon>Gammaproteobacteria</taxon>
        <taxon>Vibrionales</taxon>
        <taxon>Vibrionaceae</taxon>
        <taxon>Vibrio</taxon>
    </lineage>
</organism>
<sequence length="78" mass="8963">MNTCPQCATKMQWQPIGHYCQTCRHYWQLQSNCPDCQAKLEKLQACGSLSYFCPDCQTLKSRKAIKPMWVRVSPCSCA</sequence>
<dbReference type="InterPro" id="IPR029037">
    <property type="entry name" value="DUF1407/YfgJ-like_sf"/>
</dbReference>
<name>A0AB39H9L3_9VIBR</name>
<evidence type="ECO:0000313" key="1">
    <source>
        <dbReference type="EMBL" id="XDK24642.1"/>
    </source>
</evidence>
<reference evidence="1" key="1">
    <citation type="submission" date="2024-07" db="EMBL/GenBank/DDBJ databases">
        <title>Genome Analysis of a Potential Novel Vibrio Species Secreting pH- and Thermo-stable Alginate Lyase and its Application in Producing Alginate Oligosaccharides.</title>
        <authorList>
            <person name="Huang H."/>
            <person name="Bao K."/>
        </authorList>
    </citation>
    <scope>NUCLEOTIDE SEQUENCE</scope>
    <source>
        <strain evidence="1">HB236076</strain>
    </source>
</reference>
<protein>
    <submittedName>
        <fullName evidence="1">Zinc-ribbon domain-containing protein</fullName>
    </submittedName>
</protein>
<accession>A0AB39H9L3</accession>
<dbReference type="Gene3D" id="2.10.290.10">
    <property type="entry name" value="YfgJ-like"/>
    <property type="match status" value="1"/>
</dbReference>
<dbReference type="AlphaFoldDB" id="A0AB39H9L3"/>
<dbReference type="InterPro" id="IPR010807">
    <property type="entry name" value="YfgJ-like"/>
</dbReference>
<dbReference type="SUPFAM" id="SSF161187">
    <property type="entry name" value="YfgJ-like"/>
    <property type="match status" value="1"/>
</dbReference>
<dbReference type="Pfam" id="PF07191">
    <property type="entry name" value="Zn_ribbon_6"/>
    <property type="match status" value="1"/>
</dbReference>
<proteinExistence type="predicted"/>
<dbReference type="KEGG" id="vih:AB0763_10600"/>
<dbReference type="RefSeq" id="WP_368643185.1">
    <property type="nucleotide sequence ID" value="NZ_CP162601.1"/>
</dbReference>
<gene>
    <name evidence="1" type="ORF">AB0763_10600</name>
</gene>